<evidence type="ECO:0000256" key="1">
    <source>
        <dbReference type="ARBA" id="ARBA00022670"/>
    </source>
</evidence>
<keyword evidence="7" id="KW-0325">Glycoprotein</keyword>
<feature type="binding site" evidence="8">
    <location>
        <position position="369"/>
    </location>
    <ligand>
        <name>Zn(2+)</name>
        <dbReference type="ChEBI" id="CHEBI:29105"/>
        <note>catalytic</note>
    </ligand>
</feature>
<dbReference type="SUPFAM" id="SSF55486">
    <property type="entry name" value="Metalloproteases ('zincins'), catalytic domain"/>
    <property type="match status" value="1"/>
</dbReference>
<dbReference type="Gene3D" id="3.40.1620.60">
    <property type="match status" value="1"/>
</dbReference>
<proteinExistence type="predicted"/>
<evidence type="ECO:0000256" key="9">
    <source>
        <dbReference type="SAM" id="SignalP"/>
    </source>
</evidence>
<evidence type="ECO:0000256" key="2">
    <source>
        <dbReference type="ARBA" id="ARBA00022723"/>
    </source>
</evidence>
<evidence type="ECO:0000256" key="7">
    <source>
        <dbReference type="ARBA" id="ARBA00023180"/>
    </source>
</evidence>
<dbReference type="InterPro" id="IPR024079">
    <property type="entry name" value="MetalloPept_cat_dom_sf"/>
</dbReference>
<feature type="domain" description="Peptidase M12B" evidence="10">
    <location>
        <begin position="199"/>
        <end position="426"/>
    </location>
</feature>
<keyword evidence="5" id="KW-0482">Metalloprotease</keyword>
<dbReference type="OrthoDB" id="6160558at2759"/>
<dbReference type="CTD" id="20241731"/>
<dbReference type="InterPro" id="IPR041645">
    <property type="entry name" value="ADAMTS_CR_2"/>
</dbReference>
<dbReference type="EMBL" id="KB199981">
    <property type="protein sequence ID" value="ESP03571.1"/>
    <property type="molecule type" value="Genomic_DNA"/>
</dbReference>
<organism evidence="11 12">
    <name type="scientific">Lottia gigantea</name>
    <name type="common">Giant owl limpet</name>
    <dbReference type="NCBI Taxonomy" id="225164"/>
    <lineage>
        <taxon>Eukaryota</taxon>
        <taxon>Metazoa</taxon>
        <taxon>Spiralia</taxon>
        <taxon>Lophotrochozoa</taxon>
        <taxon>Mollusca</taxon>
        <taxon>Gastropoda</taxon>
        <taxon>Patellogastropoda</taxon>
        <taxon>Lottioidea</taxon>
        <taxon>Lottiidae</taxon>
        <taxon>Lottia</taxon>
    </lineage>
</organism>
<dbReference type="InterPro" id="IPR050439">
    <property type="entry name" value="ADAMTS_ADAMTS-like"/>
</dbReference>
<evidence type="ECO:0000256" key="4">
    <source>
        <dbReference type="ARBA" id="ARBA00022833"/>
    </source>
</evidence>
<dbReference type="PROSITE" id="PS50215">
    <property type="entry name" value="ADAM_MEPRO"/>
    <property type="match status" value="1"/>
</dbReference>
<name>V4B7J4_LOTGI</name>
<protein>
    <recommendedName>
        <fullName evidence="10">Peptidase M12B domain-containing protein</fullName>
    </recommendedName>
</protein>
<feature type="active site" evidence="8">
    <location>
        <position position="360"/>
    </location>
</feature>
<evidence type="ECO:0000256" key="6">
    <source>
        <dbReference type="ARBA" id="ARBA00023157"/>
    </source>
</evidence>
<dbReference type="GeneID" id="20241731"/>
<feature type="chain" id="PRO_5004719370" description="Peptidase M12B domain-containing protein" evidence="9">
    <location>
        <begin position="22"/>
        <end position="579"/>
    </location>
</feature>
<keyword evidence="6" id="KW-1015">Disulfide bond</keyword>
<evidence type="ECO:0000259" key="10">
    <source>
        <dbReference type="PROSITE" id="PS50215"/>
    </source>
</evidence>
<keyword evidence="12" id="KW-1185">Reference proteome</keyword>
<dbReference type="RefSeq" id="XP_009045801.1">
    <property type="nucleotide sequence ID" value="XM_009047553.1"/>
</dbReference>
<dbReference type="PANTHER" id="PTHR13723">
    <property type="entry name" value="ADAMTS A DISINTEGRIN AND METALLOPROTEASE WITH THROMBOSPONDIN MOTIFS PROTEASE"/>
    <property type="match status" value="1"/>
</dbReference>
<evidence type="ECO:0000256" key="3">
    <source>
        <dbReference type="ARBA" id="ARBA00022801"/>
    </source>
</evidence>
<keyword evidence="9" id="KW-0732">Signal</keyword>
<evidence type="ECO:0000313" key="11">
    <source>
        <dbReference type="EMBL" id="ESP03571.1"/>
    </source>
</evidence>
<sequence length="579" mass="63709">MALGVKIFLIASAAILGCTEGRKQAITEENENILIDTVLIEHDGPVSRSKRSIEMPQTMFLKMKSENTDKKLRLKRAPKVNIPTYSFDNGSVVKVDIPKYEKNAIYIDHDTGRPIMVSEKGGYYDVLGDVIVNNQIAQLKPLGRGRHNLYSSGPRKFGKDMKSSNGGANLIPEKPLRKIVRALRRKASRNRNKRQATRYIVEMLFVVDQPILNRFASRNGGDRTLGDAEMIAYYELVLRSMSARYDSISSFYPSVSFALEGSGIIFPATPTSFPFYNNNEANGLVQADEGLDDFTDWVNDNRRILPGHDHALWFSGDELATGISTSVLGIAWIGGACNNLGTGMVEDAFSGVTSSIAAHELGHGLTAYHDGSFRECSDDDYNVMAARSFIPLGAKKTNPWFFSFCSANYITYYTERRHGCLLVNNNNITEPLTSNLAGQDIDADEQCRLALSTPQSYFCRNRQKSLGFAEMCNRMYCFFPNQNQCGYIGSFDYTTCGDGQWCEKGDCVSSGSAQSTASDCPQGDSPVASCSFASCGSYSASQLTDCCATCSSEPTTIENATRIDLSINATSFFIPENLG</sequence>
<keyword evidence="4 8" id="KW-0862">Zinc</keyword>
<dbReference type="HOGENOM" id="CLU_471164_0_0_1"/>
<keyword evidence="3" id="KW-0378">Hydrolase</keyword>
<comment type="caution">
    <text evidence="8">Lacks conserved residue(s) required for the propagation of feature annotation.</text>
</comment>
<evidence type="ECO:0000313" key="12">
    <source>
        <dbReference type="Proteomes" id="UP000030746"/>
    </source>
</evidence>
<feature type="binding site" evidence="8">
    <location>
        <position position="359"/>
    </location>
    <ligand>
        <name>Zn(2+)</name>
        <dbReference type="ChEBI" id="CHEBI:29105"/>
        <note>catalytic</note>
    </ligand>
</feature>
<keyword evidence="1" id="KW-0645">Protease</keyword>
<feature type="signal peptide" evidence="9">
    <location>
        <begin position="1"/>
        <end position="21"/>
    </location>
</feature>
<dbReference type="OMA" id="SICERIW"/>
<dbReference type="Pfam" id="PF17771">
    <property type="entry name" value="ADAMTS_CR_2"/>
    <property type="match status" value="1"/>
</dbReference>
<evidence type="ECO:0000256" key="8">
    <source>
        <dbReference type="PROSITE-ProRule" id="PRU00276"/>
    </source>
</evidence>
<dbReference type="GO" id="GO:0006508">
    <property type="term" value="P:proteolysis"/>
    <property type="evidence" value="ECO:0007669"/>
    <property type="project" value="UniProtKB-KW"/>
</dbReference>
<accession>V4B7J4</accession>
<reference evidence="11 12" key="1">
    <citation type="journal article" date="2013" name="Nature">
        <title>Insights into bilaterian evolution from three spiralian genomes.</title>
        <authorList>
            <person name="Simakov O."/>
            <person name="Marletaz F."/>
            <person name="Cho S.J."/>
            <person name="Edsinger-Gonzales E."/>
            <person name="Havlak P."/>
            <person name="Hellsten U."/>
            <person name="Kuo D.H."/>
            <person name="Larsson T."/>
            <person name="Lv J."/>
            <person name="Arendt D."/>
            <person name="Savage R."/>
            <person name="Osoegawa K."/>
            <person name="de Jong P."/>
            <person name="Grimwood J."/>
            <person name="Chapman J.A."/>
            <person name="Shapiro H."/>
            <person name="Aerts A."/>
            <person name="Otillar R.P."/>
            <person name="Terry A.Y."/>
            <person name="Boore J.L."/>
            <person name="Grigoriev I.V."/>
            <person name="Lindberg D.R."/>
            <person name="Seaver E.C."/>
            <person name="Weisblat D.A."/>
            <person name="Putnam N.H."/>
            <person name="Rokhsar D.S."/>
        </authorList>
    </citation>
    <scope>NUCLEOTIDE SEQUENCE [LARGE SCALE GENOMIC DNA]</scope>
</reference>
<dbReference type="InterPro" id="IPR001590">
    <property type="entry name" value="Peptidase_M12B"/>
</dbReference>
<dbReference type="AlphaFoldDB" id="V4B7J4"/>
<dbReference type="Gene3D" id="3.40.390.10">
    <property type="entry name" value="Collagenase (Catalytic Domain)"/>
    <property type="match status" value="1"/>
</dbReference>
<dbReference type="Proteomes" id="UP000030746">
    <property type="component" value="Unassembled WGS sequence"/>
</dbReference>
<dbReference type="GO" id="GO:0004222">
    <property type="term" value="F:metalloendopeptidase activity"/>
    <property type="evidence" value="ECO:0007669"/>
    <property type="project" value="InterPro"/>
</dbReference>
<feature type="binding site" evidence="8">
    <location>
        <position position="363"/>
    </location>
    <ligand>
        <name>Zn(2+)</name>
        <dbReference type="ChEBI" id="CHEBI:29105"/>
        <note>catalytic</note>
    </ligand>
</feature>
<evidence type="ECO:0000256" key="5">
    <source>
        <dbReference type="ARBA" id="ARBA00023049"/>
    </source>
</evidence>
<dbReference type="PROSITE" id="PS51257">
    <property type="entry name" value="PROKAR_LIPOPROTEIN"/>
    <property type="match status" value="1"/>
</dbReference>
<gene>
    <name evidence="11" type="ORF">LOTGIDRAFT_171367</name>
</gene>
<dbReference type="Pfam" id="PF01421">
    <property type="entry name" value="Reprolysin"/>
    <property type="match status" value="1"/>
</dbReference>
<dbReference type="GO" id="GO:0046872">
    <property type="term" value="F:metal ion binding"/>
    <property type="evidence" value="ECO:0007669"/>
    <property type="project" value="UniProtKB-KW"/>
</dbReference>
<keyword evidence="2 8" id="KW-0479">Metal-binding</keyword>
<dbReference type="KEGG" id="lgi:LOTGIDRAFT_171367"/>